<dbReference type="PANTHER" id="PTHR38436">
    <property type="entry name" value="POLYKETIDE CYCLASE SNOAL-LIKE DOMAIN"/>
    <property type="match status" value="1"/>
</dbReference>
<keyword evidence="2" id="KW-1185">Reference proteome</keyword>
<proteinExistence type="predicted"/>
<dbReference type="Gene3D" id="3.10.450.50">
    <property type="match status" value="1"/>
</dbReference>
<accession>A0A0D2FRM4</accession>
<dbReference type="SUPFAM" id="SSF54427">
    <property type="entry name" value="NTF2-like"/>
    <property type="match status" value="1"/>
</dbReference>
<dbReference type="InterPro" id="IPR032710">
    <property type="entry name" value="NTF2-like_dom_sf"/>
</dbReference>
<evidence type="ECO:0000313" key="1">
    <source>
        <dbReference type="EMBL" id="KIW69210.1"/>
    </source>
</evidence>
<name>A0A0D2FRM4_9EURO</name>
<dbReference type="GO" id="GO:0030638">
    <property type="term" value="P:polyketide metabolic process"/>
    <property type="evidence" value="ECO:0007669"/>
    <property type="project" value="InterPro"/>
</dbReference>
<dbReference type="Proteomes" id="UP000054266">
    <property type="component" value="Unassembled WGS sequence"/>
</dbReference>
<dbReference type="PANTHER" id="PTHR38436:SF3">
    <property type="entry name" value="CARBOXYMETHYLENEBUTENOLIDASE-RELATED"/>
    <property type="match status" value="1"/>
</dbReference>
<gene>
    <name evidence="1" type="ORF">PV04_05100</name>
</gene>
<dbReference type="STRING" id="5601.A0A0D2FRM4"/>
<organism evidence="1 2">
    <name type="scientific">Phialophora macrospora</name>
    <dbReference type="NCBI Taxonomy" id="1851006"/>
    <lineage>
        <taxon>Eukaryota</taxon>
        <taxon>Fungi</taxon>
        <taxon>Dikarya</taxon>
        <taxon>Ascomycota</taxon>
        <taxon>Pezizomycotina</taxon>
        <taxon>Eurotiomycetes</taxon>
        <taxon>Chaetothyriomycetidae</taxon>
        <taxon>Chaetothyriales</taxon>
        <taxon>Herpotrichiellaceae</taxon>
        <taxon>Phialophora</taxon>
    </lineage>
</organism>
<dbReference type="AlphaFoldDB" id="A0A0D2FRM4"/>
<evidence type="ECO:0000313" key="2">
    <source>
        <dbReference type="Proteomes" id="UP000054266"/>
    </source>
</evidence>
<reference evidence="1 2" key="1">
    <citation type="submission" date="2015-01" db="EMBL/GenBank/DDBJ databases">
        <title>The Genome Sequence of Capronia semiimmersa CBS27337.</title>
        <authorList>
            <consortium name="The Broad Institute Genomics Platform"/>
            <person name="Cuomo C."/>
            <person name="de Hoog S."/>
            <person name="Gorbushina A."/>
            <person name="Stielow B."/>
            <person name="Teixiera M."/>
            <person name="Abouelleil A."/>
            <person name="Chapman S.B."/>
            <person name="Priest M."/>
            <person name="Young S.K."/>
            <person name="Wortman J."/>
            <person name="Nusbaum C."/>
            <person name="Birren B."/>
        </authorList>
    </citation>
    <scope>NUCLEOTIDE SEQUENCE [LARGE SCALE GENOMIC DNA]</scope>
    <source>
        <strain evidence="1 2">CBS 27337</strain>
    </source>
</reference>
<protein>
    <recommendedName>
        <fullName evidence="3">SnoaL-like domain-containing protein</fullName>
    </recommendedName>
</protein>
<dbReference type="EMBL" id="KN846958">
    <property type="protein sequence ID" value="KIW69210.1"/>
    <property type="molecule type" value="Genomic_DNA"/>
</dbReference>
<dbReference type="HOGENOM" id="CLU_032662_0_0_1"/>
<dbReference type="InterPro" id="IPR009959">
    <property type="entry name" value="Cyclase_SnoaL-like"/>
</dbReference>
<evidence type="ECO:0008006" key="3">
    <source>
        <dbReference type="Google" id="ProtNLM"/>
    </source>
</evidence>
<sequence length="412" mass="45559">MTMGEEGALPTAELVKVSNHISLLPPLSRRGHGPGLILVLSDTAPRYPQDGVICVDGIPPPLLKWAEEGFAVVEIRPDEFEGSGKGEKAALQKAVAALEECEKCDAKDGIAMIFYDTLLWDSFANDEALDTRISAAVIYGTAGDRVAPVSVPILCHLVGQGKADSHPDAKVYTYPTVKASNFAIPCQPNFDSTTEAVSHTRNLTFLKKYVRGLDFDLEAIWEEHTYFEFAERSVPKTMATMVQEPYVNHIPTMTGGIGRASLTHFYANNFIPKNPKDMNLVLVSRTIGIDRVCDEFVATFTHDMEIDWLAPGIPPTGRKVELPCTSVVCVRGDRLYHEHIAWDQASLLVQLGLMPEYLPYPYSLPDGRKPEPGKKFEYKVPAAGIDTSVKMLDKNSVPSNRMFEYKIREVDA</sequence>